<dbReference type="Gene3D" id="4.10.60.10">
    <property type="entry name" value="Zinc finger, CCHC-type"/>
    <property type="match status" value="1"/>
</dbReference>
<feature type="region of interest" description="Disordered" evidence="5">
    <location>
        <begin position="30"/>
        <end position="49"/>
    </location>
</feature>
<gene>
    <name evidence="9" type="primary">LOC111305599</name>
</gene>
<evidence type="ECO:0000313" key="9">
    <source>
        <dbReference type="RefSeq" id="XP_022759011.1"/>
    </source>
</evidence>
<feature type="domain" description="CCHC-type" evidence="6">
    <location>
        <begin position="59"/>
        <end position="72"/>
    </location>
</feature>
<evidence type="ECO:0000256" key="2">
    <source>
        <dbReference type="ARBA" id="ARBA00022771"/>
    </source>
</evidence>
<reference evidence="9" key="1">
    <citation type="submission" date="2025-08" db="UniProtKB">
        <authorList>
            <consortium name="RefSeq"/>
        </authorList>
    </citation>
    <scope>IDENTIFICATION</scope>
    <source>
        <tissue evidence="9">Fruit stalk</tissue>
    </source>
</reference>
<evidence type="ECO:0000313" key="8">
    <source>
        <dbReference type="Proteomes" id="UP000515121"/>
    </source>
</evidence>
<dbReference type="OrthoDB" id="2425403at2759"/>
<dbReference type="PROSITE" id="PS51999">
    <property type="entry name" value="ZF_GRF"/>
    <property type="match status" value="1"/>
</dbReference>
<dbReference type="Proteomes" id="UP000515121">
    <property type="component" value="Unplaced"/>
</dbReference>
<dbReference type="GO" id="GO:0003676">
    <property type="term" value="F:nucleic acid binding"/>
    <property type="evidence" value="ECO:0007669"/>
    <property type="project" value="InterPro"/>
</dbReference>
<protein>
    <submittedName>
        <fullName evidence="9">Uncharacterized protein LOC111305599</fullName>
    </submittedName>
</protein>
<keyword evidence="8" id="KW-1185">Reference proteome</keyword>
<dbReference type="InterPro" id="IPR001878">
    <property type="entry name" value="Znf_CCHC"/>
</dbReference>
<dbReference type="RefSeq" id="XP_022759011.1">
    <property type="nucleotide sequence ID" value="XM_022903276.1"/>
</dbReference>
<keyword evidence="2 4" id="KW-0863">Zinc-finger</keyword>
<dbReference type="AlphaFoldDB" id="A0A6P6A2M9"/>
<evidence type="ECO:0000256" key="3">
    <source>
        <dbReference type="ARBA" id="ARBA00022833"/>
    </source>
</evidence>
<dbReference type="PANTHER" id="PTHR33680">
    <property type="entry name" value="OS07G0190500 PROTEIN"/>
    <property type="match status" value="1"/>
</dbReference>
<proteinExistence type="predicted"/>
<feature type="domain" description="GRF-type" evidence="7">
    <location>
        <begin position="99"/>
        <end position="145"/>
    </location>
</feature>
<dbReference type="PROSITE" id="PS50158">
    <property type="entry name" value="ZF_CCHC"/>
    <property type="match status" value="1"/>
</dbReference>
<keyword evidence="1" id="KW-0479">Metal-binding</keyword>
<accession>A0A6P6A2M9</accession>
<evidence type="ECO:0000256" key="5">
    <source>
        <dbReference type="SAM" id="MobiDB-lite"/>
    </source>
</evidence>
<dbReference type="GO" id="GO:0008270">
    <property type="term" value="F:zinc ion binding"/>
    <property type="evidence" value="ECO:0007669"/>
    <property type="project" value="UniProtKB-KW"/>
</dbReference>
<dbReference type="KEGG" id="dzi:111305599"/>
<sequence>MTMAGECERFIEECPSPVVTVATPPPTLRASPYHGRQGESKSRAHCTQSLSERKKKDTCFRCGKQGHWAEDCLSSTPTKASSQPSTPSQDILHLPVLRCYCGVTCTISVSRSTRNPGRRYYTRNCNCDNVQATQGGKFFQWCDNVKAPMCTCGAGACTINIQRDQNGNDTKYYTCRIRMGHGACGFLQFDSPQNSPNFITVPMSMEKDKRPSIFSPQHGEPPSIMTHEDECPIPNFSNRNIIVPEAETSNLVMGKGHRVSRLMSQSDIHFRQVEFWNQISAAGNSPNACRNYWEYLISSSHCFMMYSLQLFRSSLVIVFAVSVVKIRYIPFV</sequence>
<organism evidence="8 9">
    <name type="scientific">Durio zibethinus</name>
    <name type="common">Durian</name>
    <dbReference type="NCBI Taxonomy" id="66656"/>
    <lineage>
        <taxon>Eukaryota</taxon>
        <taxon>Viridiplantae</taxon>
        <taxon>Streptophyta</taxon>
        <taxon>Embryophyta</taxon>
        <taxon>Tracheophyta</taxon>
        <taxon>Spermatophyta</taxon>
        <taxon>Magnoliopsida</taxon>
        <taxon>eudicotyledons</taxon>
        <taxon>Gunneridae</taxon>
        <taxon>Pentapetalae</taxon>
        <taxon>rosids</taxon>
        <taxon>malvids</taxon>
        <taxon>Malvales</taxon>
        <taxon>Malvaceae</taxon>
        <taxon>Helicteroideae</taxon>
        <taxon>Durio</taxon>
    </lineage>
</organism>
<evidence type="ECO:0000259" key="7">
    <source>
        <dbReference type="PROSITE" id="PS51999"/>
    </source>
</evidence>
<keyword evidence="3" id="KW-0862">Zinc</keyword>
<dbReference type="SMART" id="SM00343">
    <property type="entry name" value="ZnF_C2HC"/>
    <property type="match status" value="1"/>
</dbReference>
<dbReference type="PANTHER" id="PTHR33680:SF1">
    <property type="entry name" value="OS05G0489500 PROTEIN"/>
    <property type="match status" value="1"/>
</dbReference>
<dbReference type="Pfam" id="PF00098">
    <property type="entry name" value="zf-CCHC"/>
    <property type="match status" value="1"/>
</dbReference>
<evidence type="ECO:0000259" key="6">
    <source>
        <dbReference type="PROSITE" id="PS50158"/>
    </source>
</evidence>
<name>A0A6P6A2M9_DURZI</name>
<evidence type="ECO:0000256" key="4">
    <source>
        <dbReference type="PROSITE-ProRule" id="PRU00047"/>
    </source>
</evidence>
<dbReference type="InterPro" id="IPR036875">
    <property type="entry name" value="Znf_CCHC_sf"/>
</dbReference>
<dbReference type="InterPro" id="IPR010666">
    <property type="entry name" value="Znf_GRF"/>
</dbReference>
<evidence type="ECO:0000256" key="1">
    <source>
        <dbReference type="ARBA" id="ARBA00022723"/>
    </source>
</evidence>
<dbReference type="SUPFAM" id="SSF57756">
    <property type="entry name" value="Retrovirus zinc finger-like domains"/>
    <property type="match status" value="1"/>
</dbReference>
<dbReference type="GeneID" id="111305599"/>